<feature type="region of interest" description="Disordered" evidence="1">
    <location>
        <begin position="610"/>
        <end position="653"/>
    </location>
</feature>
<dbReference type="EMBL" id="CAXHTA020000018">
    <property type="protein sequence ID" value="CAL5228176.1"/>
    <property type="molecule type" value="Genomic_DNA"/>
</dbReference>
<dbReference type="SUPFAM" id="SSF55073">
    <property type="entry name" value="Nucleotide cyclase"/>
    <property type="match status" value="1"/>
</dbReference>
<dbReference type="Proteomes" id="UP001497392">
    <property type="component" value="Unassembled WGS sequence"/>
</dbReference>
<feature type="region of interest" description="Disordered" evidence="1">
    <location>
        <begin position="530"/>
        <end position="583"/>
    </location>
</feature>
<accession>A0ABP1GBN4</accession>
<reference evidence="3 4" key="1">
    <citation type="submission" date="2024-06" db="EMBL/GenBank/DDBJ databases">
        <authorList>
            <person name="Kraege A."/>
            <person name="Thomma B."/>
        </authorList>
    </citation>
    <scope>NUCLEOTIDE SEQUENCE [LARGE SCALE GENOMIC DNA]</scope>
</reference>
<feature type="region of interest" description="Disordered" evidence="1">
    <location>
        <begin position="498"/>
        <end position="517"/>
    </location>
</feature>
<feature type="region of interest" description="Disordered" evidence="1">
    <location>
        <begin position="883"/>
        <end position="926"/>
    </location>
</feature>
<feature type="transmembrane region" description="Helical" evidence="2">
    <location>
        <begin position="1199"/>
        <end position="1218"/>
    </location>
</feature>
<gene>
    <name evidence="3" type="primary">g11258</name>
    <name evidence="3" type="ORF">VP750_LOCUS10082</name>
</gene>
<evidence type="ECO:0000256" key="2">
    <source>
        <dbReference type="SAM" id="Phobius"/>
    </source>
</evidence>
<keyword evidence="2" id="KW-0472">Membrane</keyword>
<feature type="compositionally biased region" description="Low complexity" evidence="1">
    <location>
        <begin position="1057"/>
        <end position="1072"/>
    </location>
</feature>
<feature type="region of interest" description="Disordered" evidence="1">
    <location>
        <begin position="1"/>
        <end position="35"/>
    </location>
</feature>
<feature type="compositionally biased region" description="Polar residues" evidence="1">
    <location>
        <begin position="1"/>
        <end position="11"/>
    </location>
</feature>
<keyword evidence="4" id="KW-1185">Reference proteome</keyword>
<keyword evidence="2" id="KW-1133">Transmembrane helix</keyword>
<feature type="compositionally biased region" description="Polar residues" evidence="1">
    <location>
        <begin position="830"/>
        <end position="841"/>
    </location>
</feature>
<dbReference type="Gene3D" id="3.30.70.1230">
    <property type="entry name" value="Nucleotide cyclase"/>
    <property type="match status" value="1"/>
</dbReference>
<dbReference type="InterPro" id="IPR029787">
    <property type="entry name" value="Nucleotide_cyclase"/>
</dbReference>
<name>A0ABP1GBN4_9CHLO</name>
<sequence>MSGRTTQNNMHSELGRPGIWPQPEILPGDQRSQPPLARSYSAVSVIYCQLDNNDRLDFAPGNEQLEWWHGFCLKTQAVLKRYGAVTTERDGWGICYALGLGASGENALSTGLRPVQQDIIGIQHKVVTGVKHAAQMELPGGAGLRAKIGVHSGEASDSLVGCSSTLHYRLCGPAYDVARQLAECASWGDMLVSEEVLREQGQHGGLWVYNQGVSMPSGPIVSCYALRPEGQAAYLHSHALPTLVTRGLGMPIMPCHSTVWQVEEANKASMAGRTVSTTPLQLHQSMQRQPLPAEPPNPFAMTAARAFPNASHQYEAEEDTSSQLHQEMVMSQPAMRAAGGYSPLDSIASSTYGMQLPHQNNTERLFGVWSSQHSQVVAPPAHSSVWGTDSAEAFPECVHADLLGFSPGSRHSLDTMEESLDSASALQPHAPTFAHLLQQQNEHAARSRAAQGNSGTSGTVGRLSASQMAYALSALPKISDTERMARFMAALQESRPRASLAPAASHEPPVLHSSHSTQLLHELSELWGTPPTRQVASNAHLSSRTSQASGSGISGSSKCTGLQEGSSLPTRGANPSPHPWPEHFIVEGNWFSQQQKPEQAAEMLEISSAAQGTGWGPERKPWPQLWGSGKPGMAPESSTSENSEGKEAPDGAAIQRQQTWIGVTVPGGMISSEAAEAAAEPTEHWARSLAPLRLSELNEFKISTGVWSAQELSAQPTLHSMDSTWRSGSGAASQLPGMQSALRSPWPDACKWQPSQQGTDATPQLQDMLEQTLKSGPAFAVPQAPCSAAPAAGALLDPAGAFEVYWGHVKNYRSDVPQATTSSTYWDHVQATNGLPQSGNLSKVAEQKPSYTGRTPAASAVQQPSRVQPLTQLQEQILGMAAGAQPQYASPPESSTPSELQLDLTERHSSRSSAQSQKNMTLWPQQPTLGLPPLQAYEPDQVAQAQGTACSAGAPIASLTAAQLLSAHDGIRRNWAPGGTMRVTWQEDPSFVPTDGRMSSSATSLASYRHAARSILSGTAVEAFPPAAGAQLPVSRQQPQAAPMTAPSVPAASKSLSTTPAASISPSSAAHAQGLQRPHLSPDLSRSRVEPVQRSTVPRNHKQTDAPLTVWVRLACAVWAQLLCSPGTVTSVRLPSGKVVRQSATLEFMDPRLERRFQNGWAKGKAAHDKAVLIFFILLLLSIEVGDIAFGAAPQVHNLLPNLGAAAVMGMVLAAMVLRPAWYISHRAGLQLLVRILRAISLNWQVKQAALAIQAASGASSPARMFMDTIVKSGFPLAVLSLCDGNTMGPHIVGDLVCVLLAAAQAPWLCSTPCSLWMSACSIAWLAARAALLIVLCSAVLFSMEAATRRAFVKALDRGATPDLAPPGPSPEALPGPAKLYVTSSGTLRCGRHALNSGS</sequence>
<evidence type="ECO:0000313" key="4">
    <source>
        <dbReference type="Proteomes" id="UP001497392"/>
    </source>
</evidence>
<feature type="compositionally biased region" description="Polar residues" evidence="1">
    <location>
        <begin position="450"/>
        <end position="460"/>
    </location>
</feature>
<protein>
    <submittedName>
        <fullName evidence="3">G11258 protein</fullName>
    </submittedName>
</protein>
<evidence type="ECO:0000256" key="1">
    <source>
        <dbReference type="SAM" id="MobiDB-lite"/>
    </source>
</evidence>
<feature type="compositionally biased region" description="Polar residues" evidence="1">
    <location>
        <begin position="911"/>
        <end position="920"/>
    </location>
</feature>
<feature type="compositionally biased region" description="Polar residues" evidence="1">
    <location>
        <begin position="558"/>
        <end position="569"/>
    </location>
</feature>
<feature type="transmembrane region" description="Helical" evidence="2">
    <location>
        <begin position="1171"/>
        <end position="1193"/>
    </location>
</feature>
<feature type="transmembrane region" description="Helical" evidence="2">
    <location>
        <begin position="1315"/>
        <end position="1342"/>
    </location>
</feature>
<organism evidence="3 4">
    <name type="scientific">Coccomyxa viridis</name>
    <dbReference type="NCBI Taxonomy" id="1274662"/>
    <lineage>
        <taxon>Eukaryota</taxon>
        <taxon>Viridiplantae</taxon>
        <taxon>Chlorophyta</taxon>
        <taxon>core chlorophytes</taxon>
        <taxon>Trebouxiophyceae</taxon>
        <taxon>Trebouxiophyceae incertae sedis</taxon>
        <taxon>Coccomyxaceae</taxon>
        <taxon>Coccomyxa</taxon>
    </lineage>
</organism>
<proteinExistence type="predicted"/>
<feature type="region of interest" description="Disordered" evidence="1">
    <location>
        <begin position="439"/>
        <end position="460"/>
    </location>
</feature>
<keyword evidence="2" id="KW-0812">Transmembrane</keyword>
<comment type="caution">
    <text evidence="3">The sequence shown here is derived from an EMBL/GenBank/DDBJ whole genome shotgun (WGS) entry which is preliminary data.</text>
</comment>
<feature type="region of interest" description="Disordered" evidence="1">
    <location>
        <begin position="830"/>
        <end position="867"/>
    </location>
</feature>
<evidence type="ECO:0000313" key="3">
    <source>
        <dbReference type="EMBL" id="CAL5228176.1"/>
    </source>
</evidence>
<feature type="region of interest" description="Disordered" evidence="1">
    <location>
        <begin position="1031"/>
        <end position="1101"/>
    </location>
</feature>
<feature type="compositionally biased region" description="Polar residues" evidence="1">
    <location>
        <begin position="531"/>
        <end position="548"/>
    </location>
</feature>